<dbReference type="AlphaFoldDB" id="A0A2P2FGX9"/>
<organism evidence="1 2">
    <name type="scientific">Amycolatopsis lurida NRRL 2430</name>
    <dbReference type="NCBI Taxonomy" id="1460371"/>
    <lineage>
        <taxon>Bacteria</taxon>
        <taxon>Bacillati</taxon>
        <taxon>Actinomycetota</taxon>
        <taxon>Actinomycetes</taxon>
        <taxon>Pseudonocardiales</taxon>
        <taxon>Pseudonocardiaceae</taxon>
        <taxon>Amycolatopsis</taxon>
    </lineage>
</organism>
<gene>
    <name evidence="1" type="ORF">BB31_38330</name>
</gene>
<accession>A0A2P2FGX9</accession>
<reference evidence="1 2" key="1">
    <citation type="journal article" date="2014" name="Genome Announc.">
        <title>Draft Genome Sequence of Amycolatopsis lurida NRRL 2430, Producer of the Glycopeptide Family Antibiotic Ristocetin.</title>
        <authorList>
            <person name="Kwun M.J."/>
            <person name="Hong H.J."/>
        </authorList>
    </citation>
    <scope>NUCLEOTIDE SEQUENCE [LARGE SCALE GENOMIC DNA]</scope>
    <source>
        <strain evidence="1 2">NRRL 2430</strain>
    </source>
</reference>
<proteinExistence type="predicted"/>
<sequence length="62" mass="6133">MPIIGSPASGVRVAVCSSSHCASSTRTTSGVWTRKSANTAVAIFATVSGVGVLSPSRAPSGR</sequence>
<protein>
    <submittedName>
        <fullName evidence="1">Uncharacterized protein</fullName>
    </submittedName>
</protein>
<evidence type="ECO:0000313" key="2">
    <source>
        <dbReference type="Proteomes" id="UP000256220"/>
    </source>
</evidence>
<evidence type="ECO:0000313" key="1">
    <source>
        <dbReference type="EMBL" id="KFU75974.1"/>
    </source>
</evidence>
<keyword evidence="2" id="KW-1185">Reference proteome</keyword>
<name>A0A2P2FGX9_AMYLU</name>
<dbReference type="EMBL" id="JFBM01000051">
    <property type="protein sequence ID" value="KFU75974.1"/>
    <property type="molecule type" value="Genomic_DNA"/>
</dbReference>
<dbReference type="Proteomes" id="UP000256220">
    <property type="component" value="Unassembled WGS sequence"/>
</dbReference>
<comment type="caution">
    <text evidence="1">The sequence shown here is derived from an EMBL/GenBank/DDBJ whole genome shotgun (WGS) entry which is preliminary data.</text>
</comment>